<dbReference type="GO" id="GO:0006888">
    <property type="term" value="P:endoplasmic reticulum to Golgi vesicle-mediated transport"/>
    <property type="evidence" value="ECO:0007669"/>
    <property type="project" value="TreeGrafter"/>
</dbReference>
<evidence type="ECO:0000256" key="4">
    <source>
        <dbReference type="SAM" id="Coils"/>
    </source>
</evidence>
<dbReference type="Proteomes" id="UP000008912">
    <property type="component" value="Unassembled WGS sequence"/>
</dbReference>
<accession>G1LER2</accession>
<organism evidence="6 7">
    <name type="scientific">Ailuropoda melanoleuca</name>
    <name type="common">Giant panda</name>
    <dbReference type="NCBI Taxonomy" id="9646"/>
    <lineage>
        <taxon>Eukaryota</taxon>
        <taxon>Metazoa</taxon>
        <taxon>Chordata</taxon>
        <taxon>Craniata</taxon>
        <taxon>Vertebrata</taxon>
        <taxon>Euteleostomi</taxon>
        <taxon>Mammalia</taxon>
        <taxon>Eutheria</taxon>
        <taxon>Laurasiatheria</taxon>
        <taxon>Carnivora</taxon>
        <taxon>Caniformia</taxon>
        <taxon>Ursidae</taxon>
        <taxon>Ailuropoda</taxon>
    </lineage>
</organism>
<keyword evidence="7" id="KW-1185">Reference proteome</keyword>
<evidence type="ECO:0008006" key="8">
    <source>
        <dbReference type="Google" id="ProtNLM"/>
    </source>
</evidence>
<reference evidence="6 7" key="1">
    <citation type="journal article" date="2010" name="Nature">
        <title>The sequence and de novo assembly of the giant panda genome.</title>
        <authorList>
            <person name="Li R."/>
            <person name="Fan W."/>
            <person name="Tian G."/>
            <person name="Zhu H."/>
            <person name="He L."/>
            <person name="Cai J."/>
            <person name="Huang Q."/>
            <person name="Cai Q."/>
            <person name="Li B."/>
            <person name="Bai Y."/>
            <person name="Zhang Z."/>
            <person name="Zhang Y."/>
            <person name="Wang W."/>
            <person name="Li J."/>
            <person name="Wei F."/>
            <person name="Li H."/>
            <person name="Jian M."/>
            <person name="Li J."/>
            <person name="Zhang Z."/>
            <person name="Nielsen R."/>
            <person name="Li D."/>
            <person name="Gu W."/>
            <person name="Yang Z."/>
            <person name="Xuan Z."/>
            <person name="Ryder O.A."/>
            <person name="Leung F.C."/>
            <person name="Zhou Y."/>
            <person name="Cao J."/>
            <person name="Sun X."/>
            <person name="Fu Y."/>
            <person name="Fang X."/>
            <person name="Guo X."/>
            <person name="Wang B."/>
            <person name="Hou R."/>
            <person name="Shen F."/>
            <person name="Mu B."/>
            <person name="Ni P."/>
            <person name="Lin R."/>
            <person name="Qian W."/>
            <person name="Wang G."/>
            <person name="Yu C."/>
            <person name="Nie W."/>
            <person name="Wang J."/>
            <person name="Wu Z."/>
            <person name="Liang H."/>
            <person name="Min J."/>
            <person name="Wu Q."/>
            <person name="Cheng S."/>
            <person name="Ruan J."/>
            <person name="Wang M."/>
            <person name="Shi Z."/>
            <person name="Wen M."/>
            <person name="Liu B."/>
            <person name="Ren X."/>
            <person name="Zheng H."/>
            <person name="Dong D."/>
            <person name="Cook K."/>
            <person name="Shan G."/>
            <person name="Zhang H."/>
            <person name="Kosiol C."/>
            <person name="Xie X."/>
            <person name="Lu Z."/>
            <person name="Zheng H."/>
            <person name="Li Y."/>
            <person name="Steiner C.C."/>
            <person name="Lam T.T."/>
            <person name="Lin S."/>
            <person name="Zhang Q."/>
            <person name="Li G."/>
            <person name="Tian J."/>
            <person name="Gong T."/>
            <person name="Liu H."/>
            <person name="Zhang D."/>
            <person name="Fang L."/>
            <person name="Ye C."/>
            <person name="Zhang J."/>
            <person name="Hu W."/>
            <person name="Xu A."/>
            <person name="Ren Y."/>
            <person name="Zhang G."/>
            <person name="Bruford M.W."/>
            <person name="Li Q."/>
            <person name="Ma L."/>
            <person name="Guo Y."/>
            <person name="An N."/>
            <person name="Hu Y."/>
            <person name="Zheng Y."/>
            <person name="Shi Y."/>
            <person name="Li Z."/>
            <person name="Liu Q."/>
            <person name="Chen Y."/>
            <person name="Zhao J."/>
            <person name="Qu N."/>
            <person name="Zhao S."/>
            <person name="Tian F."/>
            <person name="Wang X."/>
            <person name="Wang H."/>
            <person name="Xu L."/>
            <person name="Liu X."/>
            <person name="Vinar T."/>
            <person name="Wang Y."/>
            <person name="Lam T.W."/>
            <person name="Yiu S.M."/>
            <person name="Liu S."/>
            <person name="Zhang H."/>
            <person name="Li D."/>
            <person name="Huang Y."/>
            <person name="Wang X."/>
            <person name="Yang G."/>
            <person name="Jiang Z."/>
            <person name="Wang J."/>
            <person name="Qin N."/>
            <person name="Li L."/>
            <person name="Li J."/>
            <person name="Bolund L."/>
            <person name="Kristiansen K."/>
            <person name="Wong G.K."/>
            <person name="Olson M."/>
            <person name="Zhang X."/>
            <person name="Li S."/>
            <person name="Yang H."/>
            <person name="Wang J."/>
            <person name="Wang J."/>
        </authorList>
    </citation>
    <scope>NUCLEOTIDE SEQUENCE [LARGE SCALE GENOMIC DNA]</scope>
</reference>
<keyword evidence="3 4" id="KW-0175">Coiled coil</keyword>
<dbReference type="STRING" id="9646.ENSAMEP00000005399"/>
<keyword evidence="2" id="KW-0333">Golgi apparatus</keyword>
<proteinExistence type="predicted"/>
<evidence type="ECO:0000256" key="1">
    <source>
        <dbReference type="ARBA" id="ARBA00004555"/>
    </source>
</evidence>
<sequence>MDGFRVGQENAKLMETSREKEMENQALQETNRRLSVLWGVEESQSAAVEEKALALEQLLREKEEGETGEAKRLVDAVPSVQAQSVVWIQEREEVLLALKQKQMETCALQKEVHHLRERESRLTQELERRRHIASEAEDSHRREALVSEGKVAQLREEVMVLQGKLLLSSTALENASHRQKEEAAFQLALELAEWMEKADSLEGKLKSLHGHLHKAKADLGLKEDQLQEVKKQNEVQREVLEDTQKKLMDLVSKSEGMVDKTLLRRLFVGSFQGPDADRQEAIRLMAGTLEIQEDQMRQLFSEGPGGVTSWVTGGPGSRSAPDTPGKPNHRAMANNSFSGLFVQFLEAESHSASPPPKPSAHDVKPPDSGGRGKVAKKQGPQHLNPALGSTARKKDAKPRTTAVSLITPPGPEMDGSEHLLLNAVTDAFPTYTPQILSPAKKVGMAATGPSGSFNDCRGIPQTENRGDSFYFF</sequence>
<dbReference type="GO" id="GO:0005794">
    <property type="term" value="C:Golgi apparatus"/>
    <property type="evidence" value="ECO:0007669"/>
    <property type="project" value="UniProtKB-SubCell"/>
</dbReference>
<evidence type="ECO:0000313" key="7">
    <source>
        <dbReference type="Proteomes" id="UP000008912"/>
    </source>
</evidence>
<protein>
    <recommendedName>
        <fullName evidence="8">GRIP domain-containing protein</fullName>
    </recommendedName>
</protein>
<reference evidence="6" key="3">
    <citation type="submission" date="2025-09" db="UniProtKB">
        <authorList>
            <consortium name="Ensembl"/>
        </authorList>
    </citation>
    <scope>IDENTIFICATION</scope>
</reference>
<feature type="region of interest" description="Disordered" evidence="5">
    <location>
        <begin position="347"/>
        <end position="399"/>
    </location>
</feature>
<evidence type="ECO:0000256" key="5">
    <source>
        <dbReference type="SAM" id="MobiDB-lite"/>
    </source>
</evidence>
<dbReference type="InParanoid" id="G1LER2"/>
<feature type="region of interest" description="Disordered" evidence="5">
    <location>
        <begin position="302"/>
        <end position="333"/>
    </location>
</feature>
<dbReference type="PANTHER" id="PTHR18921:SF2">
    <property type="entry name" value="THYROID RECEPTOR-INTERACTING PROTEIN 11"/>
    <property type="match status" value="1"/>
</dbReference>
<dbReference type="Ensembl" id="ENSAMET00000005621.2">
    <property type="protein sequence ID" value="ENSAMEP00000005399.2"/>
    <property type="gene ID" value="ENSAMEG00000005112.2"/>
</dbReference>
<dbReference type="HOGENOM" id="CLU_026860_0_0_1"/>
<dbReference type="GeneTree" id="ENSGT00710000106769"/>
<dbReference type="eggNOG" id="ENOG502QRXC">
    <property type="taxonomic scope" value="Eukaryota"/>
</dbReference>
<evidence type="ECO:0000256" key="3">
    <source>
        <dbReference type="ARBA" id="ARBA00023054"/>
    </source>
</evidence>
<reference evidence="6" key="2">
    <citation type="submission" date="2025-08" db="UniProtKB">
        <authorList>
            <consortium name="Ensembl"/>
        </authorList>
    </citation>
    <scope>IDENTIFICATION</scope>
</reference>
<evidence type="ECO:0000256" key="2">
    <source>
        <dbReference type="ARBA" id="ARBA00023034"/>
    </source>
</evidence>
<feature type="coiled-coil region" evidence="4">
    <location>
        <begin position="212"/>
        <end position="246"/>
    </location>
</feature>
<dbReference type="GO" id="GO:0007030">
    <property type="term" value="P:Golgi organization"/>
    <property type="evidence" value="ECO:0007669"/>
    <property type="project" value="TreeGrafter"/>
</dbReference>
<comment type="subcellular location">
    <subcellularLocation>
        <location evidence="1">Golgi apparatus</location>
    </subcellularLocation>
</comment>
<dbReference type="GO" id="GO:0031267">
    <property type="term" value="F:small GTPase binding"/>
    <property type="evidence" value="ECO:0007669"/>
    <property type="project" value="TreeGrafter"/>
</dbReference>
<evidence type="ECO:0000313" key="6">
    <source>
        <dbReference type="Ensembl" id="ENSAMEP00000005399.2"/>
    </source>
</evidence>
<dbReference type="PANTHER" id="PTHR18921">
    <property type="entry name" value="MYOSIN HEAVY CHAIN - RELATED"/>
    <property type="match status" value="1"/>
</dbReference>
<dbReference type="AlphaFoldDB" id="G1LER2"/>
<name>G1LER2_AILME</name>